<evidence type="ECO:0000313" key="3">
    <source>
        <dbReference type="Proteomes" id="UP000288805"/>
    </source>
</evidence>
<name>A0A438KH45_VITVI</name>
<gene>
    <name evidence="2" type="ORF">CK203_002542</name>
</gene>
<reference evidence="2 3" key="1">
    <citation type="journal article" date="2018" name="PLoS Genet.">
        <title>Population sequencing reveals clonal diversity and ancestral inbreeding in the grapevine cultivar Chardonnay.</title>
        <authorList>
            <person name="Roach M.J."/>
            <person name="Johnson D.L."/>
            <person name="Bohlmann J."/>
            <person name="van Vuuren H.J."/>
            <person name="Jones S.J."/>
            <person name="Pretorius I.S."/>
            <person name="Schmidt S.A."/>
            <person name="Borneman A.R."/>
        </authorList>
    </citation>
    <scope>NUCLEOTIDE SEQUENCE [LARGE SCALE GENOMIC DNA]</scope>
    <source>
        <strain evidence="3">cv. Chardonnay</strain>
        <tissue evidence="2">Leaf</tissue>
    </source>
</reference>
<dbReference type="Pfam" id="PF22936">
    <property type="entry name" value="Pol_BBD"/>
    <property type="match status" value="1"/>
</dbReference>
<proteinExistence type="predicted"/>
<organism evidence="2 3">
    <name type="scientific">Vitis vinifera</name>
    <name type="common">Grape</name>
    <dbReference type="NCBI Taxonomy" id="29760"/>
    <lineage>
        <taxon>Eukaryota</taxon>
        <taxon>Viridiplantae</taxon>
        <taxon>Streptophyta</taxon>
        <taxon>Embryophyta</taxon>
        <taxon>Tracheophyta</taxon>
        <taxon>Spermatophyta</taxon>
        <taxon>Magnoliopsida</taxon>
        <taxon>eudicotyledons</taxon>
        <taxon>Gunneridae</taxon>
        <taxon>Pentapetalae</taxon>
        <taxon>rosids</taxon>
        <taxon>Vitales</taxon>
        <taxon>Vitaceae</taxon>
        <taxon>Viteae</taxon>
        <taxon>Vitis</taxon>
    </lineage>
</organism>
<protein>
    <recommendedName>
        <fullName evidence="1">Retrovirus-related Pol polyprotein from transposon TNT 1-94-like beta-barrel domain-containing protein</fullName>
    </recommendedName>
</protein>
<evidence type="ECO:0000259" key="1">
    <source>
        <dbReference type="Pfam" id="PF22936"/>
    </source>
</evidence>
<comment type="caution">
    <text evidence="2">The sequence shown here is derived from an EMBL/GenBank/DDBJ whole genome shotgun (WGS) entry which is preliminary data.</text>
</comment>
<dbReference type="InterPro" id="IPR054722">
    <property type="entry name" value="PolX-like_BBD"/>
</dbReference>
<evidence type="ECO:0000313" key="2">
    <source>
        <dbReference type="EMBL" id="RVX20531.1"/>
    </source>
</evidence>
<dbReference type="Proteomes" id="UP000288805">
    <property type="component" value="Unassembled WGS sequence"/>
</dbReference>
<sequence length="110" mass="11832">MAPLPGIEPESNGAIATAAARDESHTTLRASESHSWYLDNGCLHHMTGSSHHMTRNKSLFTSFTEFDRGNVTFGDGNVARVKGKGTICAPNIPNLEEVLYVEGLNHLGAP</sequence>
<feature type="domain" description="Retrovirus-related Pol polyprotein from transposon TNT 1-94-like beta-barrel" evidence="1">
    <location>
        <begin position="36"/>
        <end position="105"/>
    </location>
</feature>
<accession>A0A438KH45</accession>
<dbReference type="AlphaFoldDB" id="A0A438KH45"/>
<dbReference type="EMBL" id="QGNW01000006">
    <property type="protein sequence ID" value="RVX20531.1"/>
    <property type="molecule type" value="Genomic_DNA"/>
</dbReference>